<dbReference type="Proteomes" id="UP000552560">
    <property type="component" value="Unassembled WGS sequence"/>
</dbReference>
<evidence type="ECO:0000313" key="4">
    <source>
        <dbReference type="Proteomes" id="UP000552560"/>
    </source>
</evidence>
<name>A0A0R3BGY4_PSEVE</name>
<evidence type="ECO:0000313" key="5">
    <source>
        <dbReference type="Proteomes" id="UP000614123"/>
    </source>
</evidence>
<dbReference type="GeneID" id="47559454"/>
<dbReference type="EMBL" id="JAEILD010000005">
    <property type="protein sequence ID" value="MBI6647627.1"/>
    <property type="molecule type" value="Genomic_DNA"/>
</dbReference>
<dbReference type="AlphaFoldDB" id="A0A0R3BGY4"/>
<sequence length="219" mass="22372">MKKIVGLTLGLACLAAAISANASTSAELVVRGTIKPAACNLSMTGGGIINYGDIPSGQLSQTAFNPLREMTTPLSVNCGTGSAPFGLTFTDLQAGSRVTGILSALGAGYTEVHNFGLGSVAGKNTGGYAVTLRDLRSPSKTLTAITRVGEGAAWQSSDGKVAKSPNQSSWRSGTSLIPAELSQLTGTIAVRAVINKGQDLNLARDVTLDGRATLTLVYL</sequence>
<dbReference type="Pfam" id="PF06551">
    <property type="entry name" value="DUF1120"/>
    <property type="match status" value="1"/>
</dbReference>
<evidence type="ECO:0000256" key="1">
    <source>
        <dbReference type="SAM" id="SignalP"/>
    </source>
</evidence>
<keyword evidence="1" id="KW-0732">Signal</keyword>
<dbReference type="OrthoDB" id="7029341at2"/>
<keyword evidence="5" id="KW-1185">Reference proteome</keyword>
<reference evidence="2 5" key="2">
    <citation type="submission" date="2020-12" db="EMBL/GenBank/DDBJ databases">
        <title>Comparative genomic insights into the epidemiology and virulence of plant pathogenic Pseudomonads from Turkey.</title>
        <authorList>
            <person name="Dillon M."/>
            <person name="Ruiz-Bedoya T."/>
            <person name="Bendalovic-Torma C."/>
            <person name="Guttman K.M."/>
            <person name="Kwak H."/>
            <person name="Middleton M.A."/>
            <person name="Wang P.W."/>
            <person name="Horuz S."/>
            <person name="Aysan Y."/>
            <person name="Guttman D.S."/>
        </authorList>
    </citation>
    <scope>NUCLEOTIDE SEQUENCE [LARGE SCALE GENOMIC DNA]</scope>
    <source>
        <strain evidence="2 5">S4_EA_3a</strain>
    </source>
</reference>
<dbReference type="RefSeq" id="WP_046381682.1">
    <property type="nucleotide sequence ID" value="NZ_CBDFBJ010000007.1"/>
</dbReference>
<organism evidence="3 4">
    <name type="scientific">Pseudomonas veronii</name>
    <dbReference type="NCBI Taxonomy" id="76761"/>
    <lineage>
        <taxon>Bacteria</taxon>
        <taxon>Pseudomonadati</taxon>
        <taxon>Pseudomonadota</taxon>
        <taxon>Gammaproteobacteria</taxon>
        <taxon>Pseudomonadales</taxon>
        <taxon>Pseudomonadaceae</taxon>
        <taxon>Pseudomonas</taxon>
    </lineage>
</organism>
<feature type="signal peptide" evidence="1">
    <location>
        <begin position="1"/>
        <end position="22"/>
    </location>
</feature>
<reference evidence="3 4" key="1">
    <citation type="journal article" date="2020" name="Front. Microbiol.">
        <title>Genetic Organization of the aprX-lipA2 Operon Affects the Proteolytic Potential of Pseudomonas Species in Milk.</title>
        <authorList>
            <person name="Maier C."/>
            <person name="Huptas C."/>
            <person name="von Neubeck M."/>
            <person name="Scherer S."/>
            <person name="Wenning M."/>
            <person name="Lucking G."/>
        </authorList>
    </citation>
    <scope>NUCLEOTIDE SEQUENCE [LARGE SCALE GENOMIC DNA]</scope>
    <source>
        <strain evidence="3 4">WS 4671</strain>
    </source>
</reference>
<accession>A0A0R3BGY4</accession>
<proteinExistence type="predicted"/>
<dbReference type="EMBL" id="JAAQWE010000002">
    <property type="protein sequence ID" value="NMX95613.1"/>
    <property type="molecule type" value="Genomic_DNA"/>
</dbReference>
<evidence type="ECO:0000313" key="3">
    <source>
        <dbReference type="EMBL" id="NMX95613.1"/>
    </source>
</evidence>
<feature type="chain" id="PRO_5030017365" evidence="1">
    <location>
        <begin position="23"/>
        <end position="219"/>
    </location>
</feature>
<evidence type="ECO:0000313" key="2">
    <source>
        <dbReference type="EMBL" id="MBI6647627.1"/>
    </source>
</evidence>
<dbReference type="Proteomes" id="UP000614123">
    <property type="component" value="Unassembled WGS sequence"/>
</dbReference>
<comment type="caution">
    <text evidence="3">The sequence shown here is derived from an EMBL/GenBank/DDBJ whole genome shotgun (WGS) entry which is preliminary data.</text>
</comment>
<dbReference type="InterPro" id="IPR010546">
    <property type="entry name" value="DUF1120"/>
</dbReference>
<protein>
    <submittedName>
        <fullName evidence="3">DUF1120 domain-containing protein</fullName>
    </submittedName>
</protein>
<gene>
    <name evidence="3" type="ORF">HBO43_03275</name>
    <name evidence="2" type="ORF">YA0849_01150</name>
</gene>
<dbReference type="KEGG" id="pvr:PverR02_30230"/>